<dbReference type="EMBL" id="LAZR01031909">
    <property type="protein sequence ID" value="KKL52393.1"/>
    <property type="molecule type" value="Genomic_DNA"/>
</dbReference>
<dbReference type="Gene3D" id="3.40.50.300">
    <property type="entry name" value="P-loop containing nucleotide triphosphate hydrolases"/>
    <property type="match status" value="1"/>
</dbReference>
<accession>A0A0F9CSI5</accession>
<organism evidence="1">
    <name type="scientific">marine sediment metagenome</name>
    <dbReference type="NCBI Taxonomy" id="412755"/>
    <lineage>
        <taxon>unclassified sequences</taxon>
        <taxon>metagenomes</taxon>
        <taxon>ecological metagenomes</taxon>
    </lineage>
</organism>
<sequence>MILCNGLPKSGTHYLSACLEMMGSARFDVVALGPGHFFDHFKVGADLPEHDKHILIIRHPRNILMSFARSRYSPLLPGQIISAMYGYSQFVGSPERLDDCMGRFAGWLDDKSVYPVRYEDMTTDGGAAVEKLAAHIGGTSEGVY</sequence>
<comment type="caution">
    <text evidence="1">The sequence shown here is derived from an EMBL/GenBank/DDBJ whole genome shotgun (WGS) entry which is preliminary data.</text>
</comment>
<reference evidence="1" key="1">
    <citation type="journal article" date="2015" name="Nature">
        <title>Complex archaea that bridge the gap between prokaryotes and eukaryotes.</title>
        <authorList>
            <person name="Spang A."/>
            <person name="Saw J.H."/>
            <person name="Jorgensen S.L."/>
            <person name="Zaremba-Niedzwiedzka K."/>
            <person name="Martijn J."/>
            <person name="Lind A.E."/>
            <person name="van Eijk R."/>
            <person name="Schleper C."/>
            <person name="Guy L."/>
            <person name="Ettema T.J."/>
        </authorList>
    </citation>
    <scope>NUCLEOTIDE SEQUENCE</scope>
</reference>
<protein>
    <recommendedName>
        <fullName evidence="2">Sulfotransferase domain-containing protein</fullName>
    </recommendedName>
</protein>
<feature type="non-terminal residue" evidence="1">
    <location>
        <position position="144"/>
    </location>
</feature>
<dbReference type="AlphaFoldDB" id="A0A0F9CSI5"/>
<gene>
    <name evidence="1" type="ORF">LCGC14_2285870</name>
</gene>
<dbReference type="InterPro" id="IPR027417">
    <property type="entry name" value="P-loop_NTPase"/>
</dbReference>
<proteinExistence type="predicted"/>
<evidence type="ECO:0000313" key="1">
    <source>
        <dbReference type="EMBL" id="KKL52393.1"/>
    </source>
</evidence>
<evidence type="ECO:0008006" key="2">
    <source>
        <dbReference type="Google" id="ProtNLM"/>
    </source>
</evidence>
<name>A0A0F9CSI5_9ZZZZ</name>
<dbReference type="SUPFAM" id="SSF52540">
    <property type="entry name" value="P-loop containing nucleoside triphosphate hydrolases"/>
    <property type="match status" value="1"/>
</dbReference>